<dbReference type="RefSeq" id="WP_088819955.1">
    <property type="nucleotide sequence ID" value="NZ_CP019964.1"/>
</dbReference>
<dbReference type="KEGG" id="marh:Mia14_0443"/>
<dbReference type="OrthoDB" id="382902at2157"/>
<feature type="region of interest" description="Disordered" evidence="1">
    <location>
        <begin position="1"/>
        <end position="25"/>
    </location>
</feature>
<evidence type="ECO:0000313" key="2">
    <source>
        <dbReference type="EMBL" id="ASI13761.1"/>
    </source>
</evidence>
<keyword evidence="3" id="KW-1185">Reference proteome</keyword>
<name>A0A218NMT0_9ARCH</name>
<evidence type="ECO:0008006" key="4">
    <source>
        <dbReference type="Google" id="ProtNLM"/>
    </source>
</evidence>
<proteinExistence type="predicted"/>
<sequence length="501" mass="59047">MDQNKELNEDEVKEIETPDFDNNEWSRKKVKTSDILLDPENPRLNLKPDASQSDIIRELFKQEEIIELIESIIENSGFYPSENIIVIKEENNKYKVLEGNRRVCAAKCMLNPDLAPSKYQLQIKELNSDINLDKIEYFNVIIGPNRESIQKIITARHTQYQIKKWSYISKWRRDYIQFQKIKNITKMSKILGEDPKLIENNLKNYSFIRYILDLSDWTDQERYKLSNNNLKVSVLPYHMSSEIQEMLSINFDNEFNLQTKMDKNEFRYVMIELTRSMFLGKDPTITTRTNKTQIKELIEKWIEAYNQTKIGQRSGQLMDLKIKRDNNNNIELLNKKLPEKGKKPESQPKYFSNLTVSKSLNNSKLEHIAKEISSIDVKNYPLATLILTRTLIENSLIYRIEDKGLWKDFLKSNALRGIARLYNLDDIVKYSINNVQKLFTNEAYRKNAKEAMEKIQQSKDGIRKYLNDMVHESFINPSPEHVQLIADSVRILIQKILLKED</sequence>
<dbReference type="GeneID" id="33313998"/>
<protein>
    <recommendedName>
        <fullName evidence="4">ParB/Sulfiredoxin domain-containing protein</fullName>
    </recommendedName>
</protein>
<dbReference type="EMBL" id="CP019964">
    <property type="protein sequence ID" value="ASI13761.1"/>
    <property type="molecule type" value="Genomic_DNA"/>
</dbReference>
<accession>A0A218NMT0</accession>
<dbReference type="AlphaFoldDB" id="A0A218NMT0"/>
<gene>
    <name evidence="2" type="ORF">Mia14_0443</name>
</gene>
<evidence type="ECO:0000313" key="3">
    <source>
        <dbReference type="Proteomes" id="UP000197679"/>
    </source>
</evidence>
<dbReference type="Proteomes" id="UP000197679">
    <property type="component" value="Chromosome"/>
</dbReference>
<dbReference type="Gene3D" id="3.90.1530.10">
    <property type="entry name" value="Conserved hypothetical protein from pyrococcus furiosus pfu- 392566-001, ParB domain"/>
    <property type="match status" value="1"/>
</dbReference>
<reference evidence="2 3" key="1">
    <citation type="journal article" date="2017" name="Nat. Commun.">
        <title>'ARMAN' archaea depend on association with euryarchaeal host in culture and in situ.</title>
        <authorList>
            <person name="Golyshina O."/>
            <person name="Toshchakov S."/>
            <person name="Makarova K."/>
            <person name="Gavrilov S."/>
            <person name="Korzhenkov A."/>
            <person name="La Cono V."/>
            <person name="Arcadi E."/>
            <person name="Nechitaylo T."/>
            <person name="Ferrer M."/>
            <person name="Kublanov I."/>
            <person name="Wolf Y."/>
            <person name="Yakimov M."/>
            <person name="Golyshin P."/>
            <person name="Slesarev A."/>
            <person name="Kozyavkin S."/>
        </authorList>
    </citation>
    <scope>NUCLEOTIDE SEQUENCE [LARGE SCALE GENOMIC DNA]</scope>
    <source>
        <strain evidence="2 3">Mia14</strain>
    </source>
</reference>
<feature type="compositionally biased region" description="Acidic residues" evidence="1">
    <location>
        <begin position="8"/>
        <end position="22"/>
    </location>
</feature>
<organism evidence="2 3">
    <name type="scientific">Candidatus Mancarchaeum acidiphilum</name>
    <dbReference type="NCBI Taxonomy" id="1920749"/>
    <lineage>
        <taxon>Archaea</taxon>
        <taxon>Candidatus Micrarchaeota</taxon>
        <taxon>Candidatus Mancarchaeum</taxon>
    </lineage>
</organism>
<evidence type="ECO:0000256" key="1">
    <source>
        <dbReference type="SAM" id="MobiDB-lite"/>
    </source>
</evidence>